<proteinExistence type="predicted"/>
<dbReference type="EMBL" id="GBXM01091222">
    <property type="protein sequence ID" value="JAH17355.1"/>
    <property type="molecule type" value="Transcribed_RNA"/>
</dbReference>
<dbReference type="AlphaFoldDB" id="A0A0E9QM57"/>
<organism evidence="1">
    <name type="scientific">Anguilla anguilla</name>
    <name type="common">European freshwater eel</name>
    <name type="synonym">Muraena anguilla</name>
    <dbReference type="NCBI Taxonomy" id="7936"/>
    <lineage>
        <taxon>Eukaryota</taxon>
        <taxon>Metazoa</taxon>
        <taxon>Chordata</taxon>
        <taxon>Craniata</taxon>
        <taxon>Vertebrata</taxon>
        <taxon>Euteleostomi</taxon>
        <taxon>Actinopterygii</taxon>
        <taxon>Neopterygii</taxon>
        <taxon>Teleostei</taxon>
        <taxon>Anguilliformes</taxon>
        <taxon>Anguillidae</taxon>
        <taxon>Anguilla</taxon>
    </lineage>
</organism>
<reference evidence="1" key="2">
    <citation type="journal article" date="2015" name="Fish Shellfish Immunol.">
        <title>Early steps in the European eel (Anguilla anguilla)-Vibrio vulnificus interaction in the gills: Role of the RtxA13 toxin.</title>
        <authorList>
            <person name="Callol A."/>
            <person name="Pajuelo D."/>
            <person name="Ebbesson L."/>
            <person name="Teles M."/>
            <person name="MacKenzie S."/>
            <person name="Amaro C."/>
        </authorList>
    </citation>
    <scope>NUCLEOTIDE SEQUENCE</scope>
</reference>
<sequence length="52" mass="6464">MHFQFLLEQHKINKWNVSEIWHKTRELEKKQSESNEAISLNEFYFCCCFKKI</sequence>
<protein>
    <submittedName>
        <fullName evidence="1">Uncharacterized protein</fullName>
    </submittedName>
</protein>
<name>A0A0E9QM57_ANGAN</name>
<reference evidence="1" key="1">
    <citation type="submission" date="2014-11" db="EMBL/GenBank/DDBJ databases">
        <authorList>
            <person name="Amaro Gonzalez C."/>
        </authorList>
    </citation>
    <scope>NUCLEOTIDE SEQUENCE</scope>
</reference>
<accession>A0A0E9QM57</accession>
<evidence type="ECO:0000313" key="1">
    <source>
        <dbReference type="EMBL" id="JAH17355.1"/>
    </source>
</evidence>